<name>A0A2T8HIL0_9SPHI</name>
<dbReference type="EMBL" id="QDKG01000003">
    <property type="protein sequence ID" value="PVH25287.1"/>
    <property type="molecule type" value="Genomic_DNA"/>
</dbReference>
<dbReference type="Proteomes" id="UP000245627">
    <property type="component" value="Unassembled WGS sequence"/>
</dbReference>
<dbReference type="OrthoDB" id="594739at2"/>
<dbReference type="Pfam" id="PF08212">
    <property type="entry name" value="Lipocalin_2"/>
    <property type="match status" value="1"/>
</dbReference>
<dbReference type="PANTHER" id="PTHR10612">
    <property type="entry name" value="APOLIPOPROTEIN D"/>
    <property type="match status" value="1"/>
</dbReference>
<keyword evidence="5" id="KW-1185">Reference proteome</keyword>
<dbReference type="RefSeq" id="WP_116775875.1">
    <property type="nucleotide sequence ID" value="NZ_QDKG01000003.1"/>
</dbReference>
<dbReference type="PANTHER" id="PTHR10612:SF34">
    <property type="entry name" value="APOLIPOPROTEIN D"/>
    <property type="match status" value="1"/>
</dbReference>
<organism evidence="4 5">
    <name type="scientific">Sphingobacterium corticibacter</name>
    <dbReference type="NCBI Taxonomy" id="2171749"/>
    <lineage>
        <taxon>Bacteria</taxon>
        <taxon>Pseudomonadati</taxon>
        <taxon>Bacteroidota</taxon>
        <taxon>Sphingobacteriia</taxon>
        <taxon>Sphingobacteriales</taxon>
        <taxon>Sphingobacteriaceae</taxon>
        <taxon>Sphingobacterium</taxon>
    </lineage>
</organism>
<comment type="caution">
    <text evidence="4">The sequence shown here is derived from an EMBL/GenBank/DDBJ whole genome shotgun (WGS) entry which is preliminary data.</text>
</comment>
<gene>
    <name evidence="4" type="ORF">DC487_10220</name>
</gene>
<dbReference type="PRINTS" id="PR01171">
    <property type="entry name" value="BCTLIPOCALIN"/>
</dbReference>
<evidence type="ECO:0000256" key="1">
    <source>
        <dbReference type="ARBA" id="ARBA00006889"/>
    </source>
</evidence>
<evidence type="ECO:0000313" key="5">
    <source>
        <dbReference type="Proteomes" id="UP000245627"/>
    </source>
</evidence>
<dbReference type="InterPro" id="IPR022271">
    <property type="entry name" value="Lipocalin_ApoD"/>
</dbReference>
<feature type="domain" description="Lipocalin/cytosolic fatty-acid binding" evidence="3">
    <location>
        <begin position="37"/>
        <end position="176"/>
    </location>
</feature>
<comment type="similarity">
    <text evidence="1 2">Belongs to the calycin superfamily. Lipocalin family.</text>
</comment>
<protein>
    <submittedName>
        <fullName evidence="4">Lipocalin</fullName>
    </submittedName>
</protein>
<dbReference type="InterPro" id="IPR012674">
    <property type="entry name" value="Calycin"/>
</dbReference>
<accession>A0A2T8HIL0</accession>
<dbReference type="PROSITE" id="PS00213">
    <property type="entry name" value="LIPOCALIN"/>
    <property type="match status" value="1"/>
</dbReference>
<evidence type="ECO:0000256" key="2">
    <source>
        <dbReference type="PIRNR" id="PIRNR036893"/>
    </source>
</evidence>
<evidence type="ECO:0000313" key="4">
    <source>
        <dbReference type="EMBL" id="PVH25287.1"/>
    </source>
</evidence>
<proteinExistence type="inferred from homology"/>
<dbReference type="InterPro" id="IPR000566">
    <property type="entry name" value="Lipocln_cytosolic_FA-bd_dom"/>
</dbReference>
<sequence length="179" mass="20661">MDKKQSLLALSAIAIGTAAYQILKPVRSNVPVVDDFDKTKYMGTWHEVARLDFFWEKNLQEVTATYELRPDGAISVLNRGFDTVKKKWKESKGKAKFLGKDHIGALKVSFFGPFYSGYNIMHIDQDYKYALVFGENTDYMWILSRDKKVPEHIRQKYVQHAVRAGYATDQLVWADQDID</sequence>
<dbReference type="PIRSF" id="PIRSF036893">
    <property type="entry name" value="Lipocalin_ApoD"/>
    <property type="match status" value="1"/>
</dbReference>
<evidence type="ECO:0000259" key="3">
    <source>
        <dbReference type="Pfam" id="PF08212"/>
    </source>
</evidence>
<dbReference type="AlphaFoldDB" id="A0A2T8HIL0"/>
<dbReference type="GO" id="GO:0006950">
    <property type="term" value="P:response to stress"/>
    <property type="evidence" value="ECO:0007669"/>
    <property type="project" value="UniProtKB-ARBA"/>
</dbReference>
<dbReference type="InterPro" id="IPR002446">
    <property type="entry name" value="Lipocalin_bac"/>
</dbReference>
<dbReference type="SUPFAM" id="SSF50814">
    <property type="entry name" value="Lipocalins"/>
    <property type="match status" value="1"/>
</dbReference>
<dbReference type="Gene3D" id="2.40.128.20">
    <property type="match status" value="1"/>
</dbReference>
<dbReference type="InterPro" id="IPR022272">
    <property type="entry name" value="Lipocalin_CS"/>
</dbReference>
<dbReference type="InterPro" id="IPR047202">
    <property type="entry name" value="Lipocalin_Blc-like_dom"/>
</dbReference>
<dbReference type="CDD" id="cd19438">
    <property type="entry name" value="lipocalin_Blc-like"/>
    <property type="match status" value="1"/>
</dbReference>
<reference evidence="4 5" key="1">
    <citation type="submission" date="2018-04" db="EMBL/GenBank/DDBJ databases">
        <title>Sphingobacterium cortibacter sp. nov.</title>
        <authorList>
            <person name="Li Y."/>
        </authorList>
    </citation>
    <scope>NUCLEOTIDE SEQUENCE [LARGE SCALE GENOMIC DNA]</scope>
    <source>
        <strain evidence="4 5">2c-3</strain>
    </source>
</reference>